<accession>A0A1F6H427</accession>
<dbReference type="Pfam" id="PF10006">
    <property type="entry name" value="DUF2249"/>
    <property type="match status" value="1"/>
</dbReference>
<dbReference type="AlphaFoldDB" id="A0A1F6H427"/>
<organism evidence="2 3">
    <name type="scientific">Candidatus Lambdaproteobacteria bacterium RIFOXYD2_FULL_56_26</name>
    <dbReference type="NCBI Taxonomy" id="1817773"/>
    <lineage>
        <taxon>Bacteria</taxon>
        <taxon>Pseudomonadati</taxon>
        <taxon>Pseudomonadota</taxon>
        <taxon>Candidatus Lambdaproteobacteria</taxon>
    </lineage>
</organism>
<sequence>MAPPEPMVQVLTALESLGKGDQVLMVHRHNPVHLLPILTARGFSYRFRTCTESLVELLIWHKGSPEP</sequence>
<evidence type="ECO:0000313" key="3">
    <source>
        <dbReference type="Proteomes" id="UP000177583"/>
    </source>
</evidence>
<protein>
    <recommendedName>
        <fullName evidence="1">DUF2249 domain-containing protein</fullName>
    </recommendedName>
</protein>
<dbReference type="Proteomes" id="UP000177583">
    <property type="component" value="Unassembled WGS sequence"/>
</dbReference>
<dbReference type="InterPro" id="IPR018720">
    <property type="entry name" value="DUF2249"/>
</dbReference>
<name>A0A1F6H427_9PROT</name>
<evidence type="ECO:0000313" key="2">
    <source>
        <dbReference type="EMBL" id="OGH05129.1"/>
    </source>
</evidence>
<feature type="domain" description="DUF2249" evidence="1">
    <location>
        <begin position="2"/>
        <end position="61"/>
    </location>
</feature>
<evidence type="ECO:0000259" key="1">
    <source>
        <dbReference type="Pfam" id="PF10006"/>
    </source>
</evidence>
<dbReference type="EMBL" id="MFNF01000001">
    <property type="protein sequence ID" value="OGH05129.1"/>
    <property type="molecule type" value="Genomic_DNA"/>
</dbReference>
<proteinExistence type="predicted"/>
<comment type="caution">
    <text evidence="2">The sequence shown here is derived from an EMBL/GenBank/DDBJ whole genome shotgun (WGS) entry which is preliminary data.</text>
</comment>
<reference evidence="2 3" key="1">
    <citation type="journal article" date="2016" name="Nat. Commun.">
        <title>Thousands of microbial genomes shed light on interconnected biogeochemical processes in an aquifer system.</title>
        <authorList>
            <person name="Anantharaman K."/>
            <person name="Brown C.T."/>
            <person name="Hug L.A."/>
            <person name="Sharon I."/>
            <person name="Castelle C.J."/>
            <person name="Probst A.J."/>
            <person name="Thomas B.C."/>
            <person name="Singh A."/>
            <person name="Wilkins M.J."/>
            <person name="Karaoz U."/>
            <person name="Brodie E.L."/>
            <person name="Williams K.H."/>
            <person name="Hubbard S.S."/>
            <person name="Banfield J.F."/>
        </authorList>
    </citation>
    <scope>NUCLEOTIDE SEQUENCE [LARGE SCALE GENOMIC DNA]</scope>
</reference>
<gene>
    <name evidence="2" type="ORF">A2557_08935</name>
</gene>